<evidence type="ECO:0000259" key="9">
    <source>
        <dbReference type="PROSITE" id="PS50893"/>
    </source>
</evidence>
<evidence type="ECO:0000256" key="7">
    <source>
        <dbReference type="ARBA" id="ARBA00023136"/>
    </source>
</evidence>
<dbReference type="Pfam" id="PF00005">
    <property type="entry name" value="ABC_tran"/>
    <property type="match status" value="1"/>
</dbReference>
<feature type="transmembrane region" description="Helical" evidence="8">
    <location>
        <begin position="169"/>
        <end position="187"/>
    </location>
</feature>
<feature type="domain" description="ABC transmembrane type-1" evidence="10">
    <location>
        <begin position="27"/>
        <end position="268"/>
    </location>
</feature>
<dbReference type="Gene3D" id="1.20.1560.10">
    <property type="entry name" value="ABC transporter type 1, transmembrane domain"/>
    <property type="match status" value="1"/>
</dbReference>
<feature type="transmembrane region" description="Helical" evidence="8">
    <location>
        <begin position="254"/>
        <end position="276"/>
    </location>
</feature>
<keyword evidence="4" id="KW-0547">Nucleotide-binding</keyword>
<proteinExistence type="predicted"/>
<dbReference type="GO" id="GO:0005886">
    <property type="term" value="C:plasma membrane"/>
    <property type="evidence" value="ECO:0007669"/>
    <property type="project" value="UniProtKB-SubCell"/>
</dbReference>
<dbReference type="InterPro" id="IPR003439">
    <property type="entry name" value="ABC_transporter-like_ATP-bd"/>
</dbReference>
<keyword evidence="11" id="KW-0378">Hydrolase</keyword>
<evidence type="ECO:0000313" key="12">
    <source>
        <dbReference type="Proteomes" id="UP000095712"/>
    </source>
</evidence>
<gene>
    <name evidence="11" type="primary">irtA_1</name>
    <name evidence="11" type="ORF">ERS852523_00231</name>
</gene>
<accession>A0A174JV54</accession>
<dbReference type="InterPro" id="IPR039421">
    <property type="entry name" value="Type_1_exporter"/>
</dbReference>
<dbReference type="EC" id="3.6.3.-" evidence="11"/>
<feature type="transmembrane region" description="Helical" evidence="8">
    <location>
        <begin position="288"/>
        <end position="307"/>
    </location>
</feature>
<name>A0A174JV54_9FIRM</name>
<evidence type="ECO:0000313" key="11">
    <source>
        <dbReference type="EMBL" id="CUP00909.1"/>
    </source>
</evidence>
<keyword evidence="2" id="KW-0813">Transport</keyword>
<dbReference type="SUPFAM" id="SSF52540">
    <property type="entry name" value="P-loop containing nucleoside triphosphate hydrolases"/>
    <property type="match status" value="1"/>
</dbReference>
<keyword evidence="3 8" id="KW-0812">Transmembrane</keyword>
<organism evidence="11 12">
    <name type="scientific">Blautia wexlerae</name>
    <dbReference type="NCBI Taxonomy" id="418240"/>
    <lineage>
        <taxon>Bacteria</taxon>
        <taxon>Bacillati</taxon>
        <taxon>Bacillota</taxon>
        <taxon>Clostridia</taxon>
        <taxon>Lachnospirales</taxon>
        <taxon>Lachnospiraceae</taxon>
        <taxon>Blautia</taxon>
    </lineage>
</organism>
<evidence type="ECO:0000256" key="3">
    <source>
        <dbReference type="ARBA" id="ARBA00022692"/>
    </source>
</evidence>
<dbReference type="SUPFAM" id="SSF90123">
    <property type="entry name" value="ABC transporter transmembrane region"/>
    <property type="match status" value="1"/>
</dbReference>
<dbReference type="PANTHER" id="PTHR24221">
    <property type="entry name" value="ATP-BINDING CASSETTE SUB-FAMILY B"/>
    <property type="match status" value="1"/>
</dbReference>
<dbReference type="Pfam" id="PF00664">
    <property type="entry name" value="ABC_membrane"/>
    <property type="match status" value="1"/>
</dbReference>
<feature type="transmembrane region" description="Helical" evidence="8">
    <location>
        <begin position="146"/>
        <end position="163"/>
    </location>
</feature>
<dbReference type="GO" id="GO:0005524">
    <property type="term" value="F:ATP binding"/>
    <property type="evidence" value="ECO:0007669"/>
    <property type="project" value="UniProtKB-KW"/>
</dbReference>
<dbReference type="InterPro" id="IPR027417">
    <property type="entry name" value="P-loop_NTPase"/>
</dbReference>
<dbReference type="InterPro" id="IPR036640">
    <property type="entry name" value="ABC1_TM_sf"/>
</dbReference>
<dbReference type="SMART" id="SM00382">
    <property type="entry name" value="AAA"/>
    <property type="match status" value="1"/>
</dbReference>
<dbReference type="FunFam" id="3.40.50.300:FF:000287">
    <property type="entry name" value="Multidrug ABC transporter ATP-binding protein"/>
    <property type="match status" value="1"/>
</dbReference>
<evidence type="ECO:0000256" key="5">
    <source>
        <dbReference type="ARBA" id="ARBA00022840"/>
    </source>
</evidence>
<dbReference type="PROSITE" id="PS50893">
    <property type="entry name" value="ABC_TRANSPORTER_2"/>
    <property type="match status" value="1"/>
</dbReference>
<evidence type="ECO:0000256" key="8">
    <source>
        <dbReference type="SAM" id="Phobius"/>
    </source>
</evidence>
<dbReference type="Proteomes" id="UP000095712">
    <property type="component" value="Unassembled WGS sequence"/>
</dbReference>
<feature type="transmembrane region" description="Helical" evidence="8">
    <location>
        <begin position="27"/>
        <end position="47"/>
    </location>
</feature>
<protein>
    <submittedName>
        <fullName evidence="11">Iron import ATP-binding/permease protein IrtA</fullName>
        <ecNumber evidence="11">3.6.3.-</ecNumber>
    </submittedName>
</protein>
<dbReference type="InterPro" id="IPR003593">
    <property type="entry name" value="AAA+_ATPase"/>
</dbReference>
<dbReference type="GO" id="GO:0016887">
    <property type="term" value="F:ATP hydrolysis activity"/>
    <property type="evidence" value="ECO:0007669"/>
    <property type="project" value="InterPro"/>
</dbReference>
<dbReference type="GO" id="GO:0034040">
    <property type="term" value="F:ATPase-coupled lipid transmembrane transporter activity"/>
    <property type="evidence" value="ECO:0007669"/>
    <property type="project" value="TreeGrafter"/>
</dbReference>
<dbReference type="PANTHER" id="PTHR24221:SF397">
    <property type="entry name" value="ABC TRANSPORTER, ATP-BINDING TRANSMEMBRANE PROTEIN"/>
    <property type="match status" value="1"/>
</dbReference>
<keyword evidence="5 11" id="KW-0067">ATP-binding</keyword>
<evidence type="ECO:0000256" key="2">
    <source>
        <dbReference type="ARBA" id="ARBA00022448"/>
    </source>
</evidence>
<dbReference type="OrthoDB" id="9762778at2"/>
<dbReference type="EMBL" id="CZAW01000002">
    <property type="protein sequence ID" value="CUP00909.1"/>
    <property type="molecule type" value="Genomic_DNA"/>
</dbReference>
<feature type="transmembrane region" description="Helical" evidence="8">
    <location>
        <begin position="67"/>
        <end position="93"/>
    </location>
</feature>
<dbReference type="PROSITE" id="PS50929">
    <property type="entry name" value="ABC_TM1F"/>
    <property type="match status" value="1"/>
</dbReference>
<evidence type="ECO:0000256" key="6">
    <source>
        <dbReference type="ARBA" id="ARBA00022989"/>
    </source>
</evidence>
<evidence type="ECO:0000256" key="1">
    <source>
        <dbReference type="ARBA" id="ARBA00004651"/>
    </source>
</evidence>
<comment type="subcellular location">
    <subcellularLocation>
        <location evidence="1">Cell membrane</location>
        <topology evidence="1">Multi-pass membrane protein</topology>
    </subcellularLocation>
</comment>
<dbReference type="RefSeq" id="WP_055149096.1">
    <property type="nucleotide sequence ID" value="NZ_CZAW01000002.1"/>
</dbReference>
<dbReference type="Gene3D" id="3.40.50.300">
    <property type="entry name" value="P-loop containing nucleotide triphosphate hydrolases"/>
    <property type="match status" value="1"/>
</dbReference>
<sequence>MKQKNNGIKRLLEFTGNKRGVLNLSRILSGISAIFILGPFLCVYFAARDLVDVFTGSPLDTESLVRWGIIALALELIGLLLYFCALLCSHVAAFHTEKNLKMAALKHLAKMPMGYFDTNPSGKLRKIIDENSFQTETFIAHQLPDLVGAQVTMVISLILMLIFDWRVGVPLLLLFGIGFFLQSSLMGKEGMKLMQTYQDSLETMNHEAVEYIRGISVLKVFGQTVQSITKFNDAIKSYRKFALAYTMSCKKGMVAFNSVINSSFLVLVPTALIIGLVSSDLVGFTQSFLFYVIFSPACAVMLNKILYMTSYKMQAEESMRRIDMILTAKTQEETNQPKHPKSYDVVFEDVTFSYETAEQPAISNLSFIAKTGTTTALVGHSGSGKSTTASLIPRFYDAGEGKIKIGGVDIQEIAHKDLMQMVAFVFQNPKLFKDSLLENIRAGRPNATREEVLQAAHMAQCDDILAKFPQGIDTVVGSKGVYLSGGETQRIAIARAILKNAPIIVLDEATAYADPENEQQIQQAFEGLTKGKTVIMIAHRLSTIQDADQILVMKQGKLAEQGTHTSLVEQNGEYARMWENYTKTTQWHIGNEVKVC</sequence>
<reference evidence="11 12" key="1">
    <citation type="submission" date="2015-09" db="EMBL/GenBank/DDBJ databases">
        <authorList>
            <consortium name="Pathogen Informatics"/>
        </authorList>
    </citation>
    <scope>NUCLEOTIDE SEQUENCE [LARGE SCALE GENOMIC DNA]</scope>
    <source>
        <strain evidence="11 12">2789STDY5834911</strain>
    </source>
</reference>
<dbReference type="InterPro" id="IPR011527">
    <property type="entry name" value="ABC1_TM_dom"/>
</dbReference>
<keyword evidence="7 8" id="KW-0472">Membrane</keyword>
<keyword evidence="6 8" id="KW-1133">Transmembrane helix</keyword>
<feature type="domain" description="ABC transporter" evidence="9">
    <location>
        <begin position="345"/>
        <end position="580"/>
    </location>
</feature>
<evidence type="ECO:0000256" key="4">
    <source>
        <dbReference type="ARBA" id="ARBA00022741"/>
    </source>
</evidence>
<evidence type="ECO:0000259" key="10">
    <source>
        <dbReference type="PROSITE" id="PS50929"/>
    </source>
</evidence>
<dbReference type="AlphaFoldDB" id="A0A174JV54"/>
<dbReference type="GO" id="GO:0140359">
    <property type="term" value="F:ABC-type transporter activity"/>
    <property type="evidence" value="ECO:0007669"/>
    <property type="project" value="InterPro"/>
</dbReference>